<keyword evidence="2" id="KW-1185">Reference proteome</keyword>
<evidence type="ECO:0000313" key="2">
    <source>
        <dbReference type="Proteomes" id="UP001500021"/>
    </source>
</evidence>
<organism evidence="1 2">
    <name type="scientific">Colwellia asteriadis</name>
    <dbReference type="NCBI Taxonomy" id="517723"/>
    <lineage>
        <taxon>Bacteria</taxon>
        <taxon>Pseudomonadati</taxon>
        <taxon>Pseudomonadota</taxon>
        <taxon>Gammaproteobacteria</taxon>
        <taxon>Alteromonadales</taxon>
        <taxon>Colwelliaceae</taxon>
        <taxon>Colwellia</taxon>
    </lineage>
</organism>
<accession>A0ABP3WJZ4</accession>
<proteinExistence type="predicted"/>
<comment type="caution">
    <text evidence="1">The sequence shown here is derived from an EMBL/GenBank/DDBJ whole genome shotgun (WGS) entry which is preliminary data.</text>
</comment>
<dbReference type="EMBL" id="BAAAFA010000004">
    <property type="protein sequence ID" value="GAA0816028.1"/>
    <property type="molecule type" value="Genomic_DNA"/>
</dbReference>
<gene>
    <name evidence="1" type="ORF">GCM10009111_15200</name>
</gene>
<name>A0ABP3WJZ4_9GAMM</name>
<sequence length="118" mass="13300">MSKTISDADLNAVSRCIKIDNWIFEVKTVRAIRADEYGKPYSAIATINVNGDRAYVDGLMTNTTIDLERDDFAAFTAFLQQIDVKKVEFDRYKNQERVSKSVTVPEPKKSPLHLVSVG</sequence>
<reference evidence="2" key="1">
    <citation type="journal article" date="2019" name="Int. J. Syst. Evol. Microbiol.">
        <title>The Global Catalogue of Microorganisms (GCM) 10K type strain sequencing project: providing services to taxonomists for standard genome sequencing and annotation.</title>
        <authorList>
            <consortium name="The Broad Institute Genomics Platform"/>
            <consortium name="The Broad Institute Genome Sequencing Center for Infectious Disease"/>
            <person name="Wu L."/>
            <person name="Ma J."/>
        </authorList>
    </citation>
    <scope>NUCLEOTIDE SEQUENCE [LARGE SCALE GENOMIC DNA]</scope>
    <source>
        <strain evidence="2">JCM 15608</strain>
    </source>
</reference>
<dbReference type="RefSeq" id="WP_215980458.1">
    <property type="nucleotide sequence ID" value="NZ_BAAAFA010000004.1"/>
</dbReference>
<evidence type="ECO:0000313" key="1">
    <source>
        <dbReference type="EMBL" id="GAA0816028.1"/>
    </source>
</evidence>
<protein>
    <submittedName>
        <fullName evidence="1">Uncharacterized protein</fullName>
    </submittedName>
</protein>
<dbReference type="Proteomes" id="UP001500021">
    <property type="component" value="Unassembled WGS sequence"/>
</dbReference>